<dbReference type="InterPro" id="IPR029044">
    <property type="entry name" value="Nucleotide-diphossugar_trans"/>
</dbReference>
<dbReference type="Pfam" id="PF00132">
    <property type="entry name" value="Hexapep"/>
    <property type="match status" value="1"/>
</dbReference>
<keyword evidence="9 20" id="KW-0479">Metal-binding</keyword>
<dbReference type="CDD" id="cd03353">
    <property type="entry name" value="LbH_GlmU_C"/>
    <property type="match status" value="1"/>
</dbReference>
<keyword evidence="7 20" id="KW-0808">Transferase</keyword>
<dbReference type="GO" id="GO:0016020">
    <property type="term" value="C:membrane"/>
    <property type="evidence" value="ECO:0007669"/>
    <property type="project" value="GOC"/>
</dbReference>
<keyword evidence="13 20" id="KW-0573">Peptidoglycan synthesis</keyword>
<feature type="binding site" evidence="20">
    <location>
        <position position="233"/>
    </location>
    <ligand>
        <name>UDP-N-acetyl-alpha-D-glucosamine</name>
        <dbReference type="ChEBI" id="CHEBI:57705"/>
    </ligand>
</feature>
<evidence type="ECO:0000256" key="20">
    <source>
        <dbReference type="HAMAP-Rule" id="MF_01631"/>
    </source>
</evidence>
<feature type="binding site" evidence="20">
    <location>
        <begin position="10"/>
        <end position="13"/>
    </location>
    <ligand>
        <name>UDP-N-acetyl-alpha-D-glucosamine</name>
        <dbReference type="ChEBI" id="CHEBI:57705"/>
    </ligand>
</feature>
<evidence type="ECO:0000256" key="18">
    <source>
        <dbReference type="ARBA" id="ARBA00048493"/>
    </source>
</evidence>
<dbReference type="AlphaFoldDB" id="A0A2K9NMH6"/>
<evidence type="ECO:0000256" key="1">
    <source>
        <dbReference type="ARBA" id="ARBA00004496"/>
    </source>
</evidence>
<feature type="binding site" evidence="20">
    <location>
        <position position="339"/>
    </location>
    <ligand>
        <name>UDP-N-acetyl-alpha-D-glucosamine</name>
        <dbReference type="ChEBI" id="CHEBI:57705"/>
    </ligand>
</feature>
<comment type="caution">
    <text evidence="20">Lacks conserved residue(s) required for the propagation of feature annotation.</text>
</comment>
<dbReference type="KEGG" id="bsto:C0V70_01025"/>
<evidence type="ECO:0000313" key="22">
    <source>
        <dbReference type="Proteomes" id="UP000235584"/>
    </source>
</evidence>
<dbReference type="EC" id="2.7.7.23" evidence="20"/>
<evidence type="ECO:0000256" key="8">
    <source>
        <dbReference type="ARBA" id="ARBA00022695"/>
    </source>
</evidence>
<evidence type="ECO:0000256" key="4">
    <source>
        <dbReference type="ARBA" id="ARBA00007707"/>
    </source>
</evidence>
<feature type="binding site" evidence="20">
    <location>
        <position position="372"/>
    </location>
    <ligand>
        <name>UDP-N-acetyl-alpha-D-glucosamine</name>
        <dbReference type="ChEBI" id="CHEBI:57705"/>
    </ligand>
</feature>
<comment type="similarity">
    <text evidence="4 20">In the C-terminal section; belongs to the transferase hexapeptide repeat family.</text>
</comment>
<dbReference type="HAMAP" id="MF_01631">
    <property type="entry name" value="GlmU"/>
    <property type="match status" value="1"/>
</dbReference>
<keyword evidence="8 20" id="KW-0548">Nucleotidyltransferase</keyword>
<gene>
    <name evidence="20 21" type="primary">glmU</name>
    <name evidence="21" type="ORF">C0V70_01025</name>
</gene>
<keyword evidence="11 20" id="KW-0460">Magnesium</keyword>
<comment type="pathway">
    <text evidence="20">Bacterial outer membrane biogenesis; LPS lipid A biosynthesis.</text>
</comment>
<feature type="binding site" evidence="20">
    <location>
        <position position="82"/>
    </location>
    <ligand>
        <name>UDP-N-acetyl-alpha-D-glucosamine</name>
        <dbReference type="ChEBI" id="CHEBI:57705"/>
    </ligand>
</feature>
<evidence type="ECO:0000256" key="15">
    <source>
        <dbReference type="ARBA" id="ARBA00023315"/>
    </source>
</evidence>
<evidence type="ECO:0000256" key="17">
    <source>
        <dbReference type="ARBA" id="ARBA00048247"/>
    </source>
</evidence>
<keyword evidence="10 20" id="KW-0677">Repeat</keyword>
<dbReference type="InterPro" id="IPR005882">
    <property type="entry name" value="Bifunctional_GlmU"/>
</dbReference>
<comment type="function">
    <text evidence="19 20">Catalyzes the last two sequential reactions in the de novo biosynthetic pathway for UDP-N-acetylglucosamine (UDP-GlcNAc). The C-terminal domain catalyzes the transfer of acetyl group from acetyl coenzyme A to glucosamine-1-phosphate (GlcN-1-P) to produce N-acetylglucosamine-1-phosphate (GlcNAc-1-P), which is converted into UDP-GlcNAc by the transfer of uridine 5-monophosphate (from uridine 5-triphosphate), a reaction catalyzed by the N-terminal domain.</text>
</comment>
<keyword evidence="22" id="KW-1185">Reference proteome</keyword>
<feature type="binding site" evidence="20">
    <location>
        <position position="429"/>
    </location>
    <ligand>
        <name>acetyl-CoA</name>
        <dbReference type="ChEBI" id="CHEBI:57288"/>
    </ligand>
</feature>
<feature type="binding site" evidence="20">
    <location>
        <position position="24"/>
    </location>
    <ligand>
        <name>UDP-N-acetyl-alpha-D-glucosamine</name>
        <dbReference type="ChEBI" id="CHEBI:57705"/>
    </ligand>
</feature>
<dbReference type="UniPathway" id="UPA00973"/>
<evidence type="ECO:0000256" key="9">
    <source>
        <dbReference type="ARBA" id="ARBA00022723"/>
    </source>
</evidence>
<dbReference type="GO" id="GO:0008360">
    <property type="term" value="P:regulation of cell shape"/>
    <property type="evidence" value="ECO:0007669"/>
    <property type="project" value="UniProtKB-KW"/>
</dbReference>
<keyword evidence="14 20" id="KW-0511">Multifunctional enzyme</keyword>
<dbReference type="InterPro" id="IPR005835">
    <property type="entry name" value="NTP_transferase_dom"/>
</dbReference>
<dbReference type="GO" id="GO:0071555">
    <property type="term" value="P:cell wall organization"/>
    <property type="evidence" value="ECO:0007669"/>
    <property type="project" value="UniProtKB-KW"/>
</dbReference>
<evidence type="ECO:0000256" key="6">
    <source>
        <dbReference type="ARBA" id="ARBA00022490"/>
    </source>
</evidence>
<feature type="binding site" evidence="20">
    <location>
        <position position="179"/>
    </location>
    <ligand>
        <name>UDP-N-acetyl-alpha-D-glucosamine</name>
        <dbReference type="ChEBI" id="CHEBI:57705"/>
    </ligand>
</feature>
<comment type="subunit">
    <text evidence="20">Homotrimer.</text>
</comment>
<feature type="active site" description="Proton acceptor" evidence="20">
    <location>
        <position position="369"/>
    </location>
</feature>
<evidence type="ECO:0000256" key="5">
    <source>
        <dbReference type="ARBA" id="ARBA00007947"/>
    </source>
</evidence>
<evidence type="ECO:0000313" key="21">
    <source>
        <dbReference type="EMBL" id="AUN96713.1"/>
    </source>
</evidence>
<dbReference type="GO" id="GO:0009245">
    <property type="term" value="P:lipid A biosynthetic process"/>
    <property type="evidence" value="ECO:0007669"/>
    <property type="project" value="UniProtKB-UniRule"/>
</dbReference>
<dbReference type="Gene3D" id="2.160.10.10">
    <property type="entry name" value="Hexapeptide repeat proteins"/>
    <property type="match status" value="1"/>
</dbReference>
<feature type="binding site" evidence="20">
    <location>
        <begin position="87"/>
        <end position="88"/>
    </location>
    <ligand>
        <name>UDP-N-acetyl-alpha-D-glucosamine</name>
        <dbReference type="ChEBI" id="CHEBI:57705"/>
    </ligand>
</feature>
<comment type="subcellular location">
    <subcellularLocation>
        <location evidence="1 20">Cytoplasm</location>
    </subcellularLocation>
</comment>
<comment type="cofactor">
    <cofactor evidence="20">
        <name>Mg(2+)</name>
        <dbReference type="ChEBI" id="CHEBI:18420"/>
    </cofactor>
    <text evidence="20">Binds 1 Mg(2+) ion per subunit.</text>
</comment>
<feature type="binding site" evidence="20">
    <location>
        <position position="233"/>
    </location>
    <ligand>
        <name>Mg(2+)</name>
        <dbReference type="ChEBI" id="CHEBI:18420"/>
    </ligand>
</feature>
<accession>A0A2K9NMH6</accession>
<feature type="binding site" evidence="20">
    <location>
        <position position="114"/>
    </location>
    <ligand>
        <name>Mg(2+)</name>
        <dbReference type="ChEBI" id="CHEBI:18420"/>
    </ligand>
</feature>
<evidence type="ECO:0000256" key="13">
    <source>
        <dbReference type="ARBA" id="ARBA00022984"/>
    </source>
</evidence>
<evidence type="ECO:0000256" key="16">
    <source>
        <dbReference type="ARBA" id="ARBA00023316"/>
    </source>
</evidence>
<comment type="pathway">
    <text evidence="3 20">Nucleotide-sugar biosynthesis; UDP-N-acetyl-alpha-D-glucosamine biosynthesis; UDP-N-acetyl-alpha-D-glucosamine from N-acetyl-alpha-D-glucosamine 1-phosphate: step 1/1.</text>
</comment>
<feature type="binding site" evidence="20">
    <location>
        <position position="446"/>
    </location>
    <ligand>
        <name>acetyl-CoA</name>
        <dbReference type="ChEBI" id="CHEBI:57288"/>
    </ligand>
</feature>
<dbReference type="GO" id="GO:0009252">
    <property type="term" value="P:peptidoglycan biosynthetic process"/>
    <property type="evidence" value="ECO:0007669"/>
    <property type="project" value="UniProtKB-UniRule"/>
</dbReference>
<dbReference type="GO" id="GO:0000287">
    <property type="term" value="F:magnesium ion binding"/>
    <property type="evidence" value="ECO:0007669"/>
    <property type="project" value="UniProtKB-UniRule"/>
</dbReference>
<evidence type="ECO:0000256" key="19">
    <source>
        <dbReference type="ARBA" id="ARBA00049628"/>
    </source>
</evidence>
<dbReference type="InterPro" id="IPR050065">
    <property type="entry name" value="GlmU-like"/>
</dbReference>
<dbReference type="PANTHER" id="PTHR43584">
    <property type="entry name" value="NUCLEOTIDYL TRANSFERASE"/>
    <property type="match status" value="1"/>
</dbReference>
<proteinExistence type="inferred from homology"/>
<dbReference type="PANTHER" id="PTHR43584:SF3">
    <property type="entry name" value="BIFUNCTIONAL PROTEIN GLMU"/>
    <property type="match status" value="1"/>
</dbReference>
<feature type="region of interest" description="Pyrophosphorylase" evidence="20">
    <location>
        <begin position="1"/>
        <end position="235"/>
    </location>
</feature>
<feature type="region of interest" description="N-acetyltransferase" evidence="20">
    <location>
        <begin position="257"/>
        <end position="466"/>
    </location>
</feature>
<dbReference type="EMBL" id="CP025704">
    <property type="protein sequence ID" value="AUN96713.1"/>
    <property type="molecule type" value="Genomic_DNA"/>
</dbReference>
<protein>
    <recommendedName>
        <fullName evidence="20">Bifunctional protein GlmU</fullName>
    </recommendedName>
    <domain>
        <recommendedName>
            <fullName evidence="20">UDP-N-acetylglucosamine pyrophosphorylase</fullName>
            <ecNumber evidence="20">2.7.7.23</ecNumber>
        </recommendedName>
        <alternativeName>
            <fullName evidence="20">N-acetylglucosamine-1-phosphate uridyltransferase</fullName>
        </alternativeName>
    </domain>
    <domain>
        <recommendedName>
            <fullName evidence="20">Glucosamine-1-phosphate N-acetyltransferase</fullName>
            <ecNumber evidence="20">2.3.1.157</ecNumber>
        </recommendedName>
    </domain>
</protein>
<dbReference type="GO" id="GO:0019134">
    <property type="term" value="F:glucosamine-1-phosphate N-acetyltransferase activity"/>
    <property type="evidence" value="ECO:0007669"/>
    <property type="project" value="UniProtKB-UniRule"/>
</dbReference>
<keyword evidence="6 20" id="KW-0963">Cytoplasm</keyword>
<organism evidence="21 22">
    <name type="scientific">Bacteriovorax stolpii</name>
    <name type="common">Bdellovibrio stolpii</name>
    <dbReference type="NCBI Taxonomy" id="960"/>
    <lineage>
        <taxon>Bacteria</taxon>
        <taxon>Pseudomonadati</taxon>
        <taxon>Bdellovibrionota</taxon>
        <taxon>Bacteriovoracia</taxon>
        <taxon>Bacteriovoracales</taxon>
        <taxon>Bacteriovoracaceae</taxon>
        <taxon>Bacteriovorax</taxon>
    </lineage>
</organism>
<feature type="binding site" evidence="20">
    <location>
        <position position="357"/>
    </location>
    <ligand>
        <name>UDP-N-acetyl-alpha-D-glucosamine</name>
        <dbReference type="ChEBI" id="CHEBI:57705"/>
    </ligand>
</feature>
<evidence type="ECO:0000256" key="14">
    <source>
        <dbReference type="ARBA" id="ARBA00023268"/>
    </source>
</evidence>
<dbReference type="SUPFAM" id="SSF53448">
    <property type="entry name" value="Nucleotide-diphospho-sugar transferases"/>
    <property type="match status" value="1"/>
</dbReference>
<dbReference type="GO" id="GO:0005737">
    <property type="term" value="C:cytoplasm"/>
    <property type="evidence" value="ECO:0007669"/>
    <property type="project" value="UniProtKB-SubCell"/>
</dbReference>
<dbReference type="Proteomes" id="UP000235584">
    <property type="component" value="Chromosome"/>
</dbReference>
<dbReference type="SUPFAM" id="SSF51161">
    <property type="entry name" value="Trimeric LpxA-like enzymes"/>
    <property type="match status" value="1"/>
</dbReference>
<feature type="binding site" evidence="20">
    <location>
        <position position="151"/>
    </location>
    <ligand>
        <name>UDP-N-acetyl-alpha-D-glucosamine</name>
        <dbReference type="ChEBI" id="CHEBI:57705"/>
    </ligand>
</feature>
<dbReference type="Pfam" id="PF14602">
    <property type="entry name" value="Hexapep_2"/>
    <property type="match status" value="1"/>
</dbReference>
<evidence type="ECO:0000256" key="2">
    <source>
        <dbReference type="ARBA" id="ARBA00005166"/>
    </source>
</evidence>
<keyword evidence="16 20" id="KW-0961">Cell wall biogenesis/degradation</keyword>
<name>A0A2K9NMH6_BACTC</name>
<feature type="binding site" evidence="20">
    <location>
        <position position="411"/>
    </location>
    <ligand>
        <name>acetyl-CoA</name>
        <dbReference type="ChEBI" id="CHEBI:57288"/>
    </ligand>
</feature>
<keyword evidence="15 20" id="KW-0012">Acyltransferase</keyword>
<feature type="binding site" evidence="20">
    <location>
        <begin position="392"/>
        <end position="393"/>
    </location>
    <ligand>
        <name>acetyl-CoA</name>
        <dbReference type="ChEBI" id="CHEBI:57288"/>
    </ligand>
</feature>
<evidence type="ECO:0000256" key="7">
    <source>
        <dbReference type="ARBA" id="ARBA00022679"/>
    </source>
</evidence>
<dbReference type="GO" id="GO:0003977">
    <property type="term" value="F:UDP-N-acetylglucosamine diphosphorylase activity"/>
    <property type="evidence" value="ECO:0007669"/>
    <property type="project" value="UniProtKB-UniRule"/>
</dbReference>
<dbReference type="InterPro" id="IPR038009">
    <property type="entry name" value="GlmU_C_LbH"/>
</dbReference>
<evidence type="ECO:0000256" key="11">
    <source>
        <dbReference type="ARBA" id="ARBA00022842"/>
    </source>
</evidence>
<feature type="binding site" evidence="20">
    <location>
        <position position="383"/>
    </location>
    <ligand>
        <name>UDP-N-acetyl-alpha-D-glucosamine</name>
        <dbReference type="ChEBI" id="CHEBI:57705"/>
    </ligand>
</feature>
<dbReference type="GO" id="GO:0006048">
    <property type="term" value="P:UDP-N-acetylglucosamine biosynthetic process"/>
    <property type="evidence" value="ECO:0007669"/>
    <property type="project" value="UniProtKB-UniPathway"/>
</dbReference>
<dbReference type="Pfam" id="PF00483">
    <property type="entry name" value="NTP_transferase"/>
    <property type="match status" value="1"/>
</dbReference>
<dbReference type="UniPathway" id="UPA00113">
    <property type="reaction ID" value="UER00532"/>
</dbReference>
<dbReference type="InterPro" id="IPR001451">
    <property type="entry name" value="Hexapep"/>
</dbReference>
<evidence type="ECO:0000256" key="10">
    <source>
        <dbReference type="ARBA" id="ARBA00022737"/>
    </source>
</evidence>
<comment type="catalytic activity">
    <reaction evidence="17 20">
        <text>alpha-D-glucosamine 1-phosphate + acetyl-CoA = N-acetyl-alpha-D-glucosamine 1-phosphate + CoA + H(+)</text>
        <dbReference type="Rhea" id="RHEA:13725"/>
        <dbReference type="ChEBI" id="CHEBI:15378"/>
        <dbReference type="ChEBI" id="CHEBI:57287"/>
        <dbReference type="ChEBI" id="CHEBI:57288"/>
        <dbReference type="ChEBI" id="CHEBI:57776"/>
        <dbReference type="ChEBI" id="CHEBI:58516"/>
        <dbReference type="EC" id="2.3.1.157"/>
    </reaction>
</comment>
<dbReference type="Gene3D" id="3.90.550.10">
    <property type="entry name" value="Spore Coat Polysaccharide Biosynthesis Protein SpsA, Chain A"/>
    <property type="match status" value="1"/>
</dbReference>
<evidence type="ECO:0000256" key="3">
    <source>
        <dbReference type="ARBA" id="ARBA00005208"/>
    </source>
</evidence>
<dbReference type="InterPro" id="IPR011004">
    <property type="entry name" value="Trimer_LpxA-like_sf"/>
</dbReference>
<comment type="catalytic activity">
    <reaction evidence="18 20">
        <text>N-acetyl-alpha-D-glucosamine 1-phosphate + UTP + H(+) = UDP-N-acetyl-alpha-D-glucosamine + diphosphate</text>
        <dbReference type="Rhea" id="RHEA:13509"/>
        <dbReference type="ChEBI" id="CHEBI:15378"/>
        <dbReference type="ChEBI" id="CHEBI:33019"/>
        <dbReference type="ChEBI" id="CHEBI:46398"/>
        <dbReference type="ChEBI" id="CHEBI:57705"/>
        <dbReference type="ChEBI" id="CHEBI:57776"/>
        <dbReference type="EC" id="2.7.7.23"/>
    </reaction>
</comment>
<dbReference type="EC" id="2.3.1.157" evidence="20"/>
<feature type="binding site" evidence="20">
    <location>
        <position position="164"/>
    </location>
    <ligand>
        <name>UDP-N-acetyl-alpha-D-glucosamine</name>
        <dbReference type="ChEBI" id="CHEBI:57705"/>
    </ligand>
</feature>
<dbReference type="NCBIfam" id="TIGR01173">
    <property type="entry name" value="glmU"/>
    <property type="match status" value="1"/>
</dbReference>
<sequence length="466" mass="51342">MKMTVGAVILAAGEGKRLKLDAPKPLAPCLDKKLVDFPIRELQKFFSRNNLTGTQTAVIGHQKELVQSYISSRYPEVKFAVQERQLGTADALRAYFNSSSNTHQFDYTLVICADTPVVSEKELTQMLELLKQEGCDGVAATFTESNPKGYGRIIRGTKGFHIVEEKDATDEQRKITEVNSGLYLLKTSYVLEHLKNVDSNNKSGEFYLTDVFKDGFNVKALCFPQGHIFLGVNNLEQLEFVETVLRKQKIADLREGGVRFIDSNHTYIDDEVEIGAGTVVYPNTYITGKTKIGKNVVIEMGAQIRDSEVADNAKVLAYTLLEDAKLHTKAHAGPFARLRPGSDIGPEAKIGNFVEIKKAVLDRGVKVSHLSYVGDAFIGEETNIGCGFITCNYDGANKHITRIGKNCFIGSDSQTVAPVEIGDECFVASATTVTKNMPDGSFAISRGQQSTKEGMAKRFIKVKEKK</sequence>
<feature type="region of interest" description="Linker" evidence="20">
    <location>
        <begin position="236"/>
        <end position="256"/>
    </location>
</feature>
<keyword evidence="12 20" id="KW-0133">Cell shape</keyword>
<comment type="similarity">
    <text evidence="5 20">In the N-terminal section; belongs to the N-acetylglucosamine-1-phosphate uridyltransferase family.</text>
</comment>
<comment type="pathway">
    <text evidence="2 20">Nucleotide-sugar biosynthesis; UDP-N-acetyl-alpha-D-glucosamine biosynthesis; N-acetyl-alpha-D-glucosamine 1-phosphate from alpha-D-glucosamine 6-phosphate (route II): step 2/2.</text>
</comment>
<reference evidence="21 22" key="1">
    <citation type="submission" date="2018-01" db="EMBL/GenBank/DDBJ databases">
        <title>Complete genome sequence of Bacteriovorax stolpii DSM12778.</title>
        <authorList>
            <person name="Tang B."/>
            <person name="Chang J."/>
        </authorList>
    </citation>
    <scope>NUCLEOTIDE SEQUENCE [LARGE SCALE GENOMIC DNA]</scope>
    <source>
        <strain evidence="21 22">DSM 12778</strain>
    </source>
</reference>
<dbReference type="RefSeq" id="WP_102242008.1">
    <property type="nucleotide sequence ID" value="NZ_CP025704.1"/>
</dbReference>
<dbReference type="GO" id="GO:0000902">
    <property type="term" value="P:cell morphogenesis"/>
    <property type="evidence" value="ECO:0007669"/>
    <property type="project" value="UniProtKB-UniRule"/>
</dbReference>
<evidence type="ECO:0000256" key="12">
    <source>
        <dbReference type="ARBA" id="ARBA00022960"/>
    </source>
</evidence>
<dbReference type="OrthoDB" id="5287989at2"/>